<dbReference type="InterPro" id="IPR013324">
    <property type="entry name" value="RNA_pol_sigma_r3/r4-like"/>
</dbReference>
<dbReference type="InterPro" id="IPR000943">
    <property type="entry name" value="RNA_pol_sigma70"/>
</dbReference>
<dbReference type="CDD" id="cd06171">
    <property type="entry name" value="Sigma70_r4"/>
    <property type="match status" value="1"/>
</dbReference>
<protein>
    <submittedName>
        <fullName evidence="2">RNA polymerase sigma factor rpoD</fullName>
    </submittedName>
</protein>
<feature type="domain" description="RNA polymerase sigma-70" evidence="1">
    <location>
        <begin position="153"/>
        <end position="179"/>
    </location>
</feature>
<dbReference type="EMBL" id="CABDVU010000001">
    <property type="protein sequence ID" value="VTN11150.1"/>
    <property type="molecule type" value="Genomic_DNA"/>
</dbReference>
<dbReference type="Pfam" id="PF04545">
    <property type="entry name" value="Sigma70_r4"/>
    <property type="match status" value="1"/>
</dbReference>
<reference evidence="2 3" key="1">
    <citation type="submission" date="2019-04" db="EMBL/GenBank/DDBJ databases">
        <authorList>
            <consortium name="Pathogen Informatics"/>
        </authorList>
    </citation>
    <scope>NUCLEOTIDE SEQUENCE [LARGE SCALE GENOMIC DNA]</scope>
    <source>
        <strain evidence="2 3">NCTC9185</strain>
    </source>
</reference>
<sequence>MWTHYDSTCKAPSAHLRQHNAAAMRLIPSTEKPESHIHAVDVLAIYMREKEDADLHSLVQAICPAPVIRKCVVSARNLTLQPVPDGQQSTSDADNLQAPNKSHELNVYAEFPADNATDADVLMLVSAAVANLPKERDRNALEMRLGVDDQPQTLAEIGEEWGVSRERVRQIQERGFKRLAARARYEGTYGSALKKLLEPASTSTDELALWLFNTVRFDFVIPLRLAAKFILRTAGFTVQKVTEVAALLPL</sequence>
<dbReference type="Proteomes" id="UP000339249">
    <property type="component" value="Unassembled WGS sequence"/>
</dbReference>
<dbReference type="Gene3D" id="1.10.10.10">
    <property type="entry name" value="Winged helix-like DNA-binding domain superfamily/Winged helix DNA-binding domain"/>
    <property type="match status" value="1"/>
</dbReference>
<dbReference type="PRINTS" id="PR00046">
    <property type="entry name" value="SIGMA70FCT"/>
</dbReference>
<dbReference type="SUPFAM" id="SSF88659">
    <property type="entry name" value="Sigma3 and sigma4 domains of RNA polymerase sigma factors"/>
    <property type="match status" value="1"/>
</dbReference>
<dbReference type="AlphaFoldDB" id="A0A4U9CYU5"/>
<name>A0A4U9CYU5_RAOTE</name>
<dbReference type="PROSITE" id="PS00716">
    <property type="entry name" value="SIGMA70_2"/>
    <property type="match status" value="1"/>
</dbReference>
<dbReference type="InterPro" id="IPR036388">
    <property type="entry name" value="WH-like_DNA-bd_sf"/>
</dbReference>
<proteinExistence type="predicted"/>
<dbReference type="GO" id="GO:0003700">
    <property type="term" value="F:DNA-binding transcription factor activity"/>
    <property type="evidence" value="ECO:0007669"/>
    <property type="project" value="InterPro"/>
</dbReference>
<accession>A0A4U9CYU5</accession>
<evidence type="ECO:0000259" key="1">
    <source>
        <dbReference type="PROSITE" id="PS00716"/>
    </source>
</evidence>
<dbReference type="InterPro" id="IPR007630">
    <property type="entry name" value="RNA_pol_sigma70_r4"/>
</dbReference>
<evidence type="ECO:0000313" key="3">
    <source>
        <dbReference type="Proteomes" id="UP000339249"/>
    </source>
</evidence>
<gene>
    <name evidence="2" type="primary">rpoD_1</name>
    <name evidence="2" type="ORF">NCTC9185_03099</name>
</gene>
<evidence type="ECO:0000313" key="2">
    <source>
        <dbReference type="EMBL" id="VTN11150.1"/>
    </source>
</evidence>
<dbReference type="GO" id="GO:0006352">
    <property type="term" value="P:DNA-templated transcription initiation"/>
    <property type="evidence" value="ECO:0007669"/>
    <property type="project" value="InterPro"/>
</dbReference>
<organism evidence="2 3">
    <name type="scientific">Raoultella terrigena</name>
    <name type="common">Klebsiella terrigena</name>
    <dbReference type="NCBI Taxonomy" id="577"/>
    <lineage>
        <taxon>Bacteria</taxon>
        <taxon>Pseudomonadati</taxon>
        <taxon>Pseudomonadota</taxon>
        <taxon>Gammaproteobacteria</taxon>
        <taxon>Enterobacterales</taxon>
        <taxon>Enterobacteriaceae</taxon>
        <taxon>Klebsiella/Raoultella group</taxon>
        <taxon>Raoultella</taxon>
    </lineage>
</organism>